<name>A0ABR0GET4_9PEZI</name>
<dbReference type="PROSITE" id="PS00138">
    <property type="entry name" value="SUBTILASE_SER"/>
    <property type="match status" value="1"/>
</dbReference>
<evidence type="ECO:0000256" key="1">
    <source>
        <dbReference type="ARBA" id="ARBA00011073"/>
    </source>
</evidence>
<protein>
    <submittedName>
        <fullName evidence="10">Uncharacterized protein</fullName>
    </submittedName>
</protein>
<feature type="active site" description="Charge relay system" evidence="6">
    <location>
        <position position="334"/>
    </location>
</feature>
<comment type="caution">
    <text evidence="10">The sequence shown here is derived from an EMBL/GenBank/DDBJ whole genome shotgun (WGS) entry which is preliminary data.</text>
</comment>
<dbReference type="PANTHER" id="PTHR43806">
    <property type="entry name" value="PEPTIDASE S8"/>
    <property type="match status" value="1"/>
</dbReference>
<evidence type="ECO:0000256" key="3">
    <source>
        <dbReference type="ARBA" id="ARBA00022729"/>
    </source>
</evidence>
<dbReference type="PROSITE" id="PS51892">
    <property type="entry name" value="SUBTILASE"/>
    <property type="match status" value="1"/>
</dbReference>
<dbReference type="Gene3D" id="3.40.50.200">
    <property type="entry name" value="Peptidase S8/S53 domain"/>
    <property type="match status" value="1"/>
</dbReference>
<comment type="similarity">
    <text evidence="1 6 7">Belongs to the peptidase S8 family.</text>
</comment>
<sequence length="388" mass="40552">MSTSNQPQIVPGQWIVTLRPYATSAIKSTHVSLLHNLTDDTSSPVNVSINSEFDLPEIRGYTASFDEATKAELEALPEVADIEPVQIFKHCAVVTQSNAPWGLARISTRSKLPPAGPYTYKYTNTGEGAIAYVIDTGINDAHVDFEGRASKGPKFVTVAAGVEVSDEDLNGHGTHVAGTIAGKTYGVAKKAQVIGIKVFDDSPEPGAQTGDIISALDYVVKEFKEHGKPSVVNLSLGGGASPAMDKAVASAVRSGVTVVVAAGNEARQATTSSPAREPLAITVGASDVGDKVWQTTAANFSNYGKMVDIFAPGVQILSTWIGGTEATNTISGTSMASPHVAGAVAQIIGAESTEPLLVVPKLLQWAEKNDLSGLKERTINALLQISDA</sequence>
<keyword evidence="3" id="KW-0732">Signal</keyword>
<keyword evidence="2 6" id="KW-0645">Protease</keyword>
<evidence type="ECO:0000259" key="8">
    <source>
        <dbReference type="Pfam" id="PF00082"/>
    </source>
</evidence>
<evidence type="ECO:0000256" key="5">
    <source>
        <dbReference type="ARBA" id="ARBA00022825"/>
    </source>
</evidence>
<evidence type="ECO:0000256" key="6">
    <source>
        <dbReference type="PROSITE-ProRule" id="PRU01240"/>
    </source>
</evidence>
<dbReference type="PANTHER" id="PTHR43806:SF11">
    <property type="entry name" value="CEREVISIN-RELATED"/>
    <property type="match status" value="1"/>
</dbReference>
<dbReference type="GeneID" id="87909516"/>
<evidence type="ECO:0000313" key="11">
    <source>
        <dbReference type="Proteomes" id="UP001323405"/>
    </source>
</evidence>
<accession>A0ABR0GET4</accession>
<dbReference type="SUPFAM" id="SSF54897">
    <property type="entry name" value="Protease propeptides/inhibitors"/>
    <property type="match status" value="1"/>
</dbReference>
<dbReference type="InterPro" id="IPR015500">
    <property type="entry name" value="Peptidase_S8_subtilisin-rel"/>
</dbReference>
<gene>
    <name evidence="10" type="ORF">QC762_401480</name>
</gene>
<dbReference type="InterPro" id="IPR010259">
    <property type="entry name" value="S8pro/Inhibitor_I9"/>
</dbReference>
<dbReference type="EMBL" id="JAFFHA010000006">
    <property type="protein sequence ID" value="KAK4654154.1"/>
    <property type="molecule type" value="Genomic_DNA"/>
</dbReference>
<evidence type="ECO:0000256" key="7">
    <source>
        <dbReference type="RuleBase" id="RU003355"/>
    </source>
</evidence>
<evidence type="ECO:0000256" key="4">
    <source>
        <dbReference type="ARBA" id="ARBA00022801"/>
    </source>
</evidence>
<dbReference type="Proteomes" id="UP001323405">
    <property type="component" value="Unassembled WGS sequence"/>
</dbReference>
<keyword evidence="4 6" id="KW-0378">Hydrolase</keyword>
<dbReference type="InterPro" id="IPR022398">
    <property type="entry name" value="Peptidase_S8_His-AS"/>
</dbReference>
<feature type="active site" description="Charge relay system" evidence="6">
    <location>
        <position position="172"/>
    </location>
</feature>
<dbReference type="InterPro" id="IPR036852">
    <property type="entry name" value="Peptidase_S8/S53_dom_sf"/>
</dbReference>
<dbReference type="InterPro" id="IPR034193">
    <property type="entry name" value="PCSK9_ProteinaseK-like"/>
</dbReference>
<feature type="domain" description="Inhibitor I9" evidence="9">
    <location>
        <begin position="14"/>
        <end position="85"/>
    </location>
</feature>
<dbReference type="InterPro" id="IPR000209">
    <property type="entry name" value="Peptidase_S8/S53_dom"/>
</dbReference>
<dbReference type="Pfam" id="PF00082">
    <property type="entry name" value="Peptidase_S8"/>
    <property type="match status" value="1"/>
</dbReference>
<evidence type="ECO:0000256" key="2">
    <source>
        <dbReference type="ARBA" id="ARBA00022670"/>
    </source>
</evidence>
<dbReference type="CDD" id="cd04077">
    <property type="entry name" value="Peptidases_S8_PCSK9_ProteinaseK_like"/>
    <property type="match status" value="1"/>
</dbReference>
<proteinExistence type="inferred from homology"/>
<dbReference type="RefSeq" id="XP_062743129.1">
    <property type="nucleotide sequence ID" value="XM_062889609.1"/>
</dbReference>
<dbReference type="InterPro" id="IPR050131">
    <property type="entry name" value="Peptidase_S8_subtilisin-like"/>
</dbReference>
<dbReference type="Pfam" id="PF05922">
    <property type="entry name" value="Inhibitor_I9"/>
    <property type="match status" value="1"/>
</dbReference>
<dbReference type="PRINTS" id="PR00723">
    <property type="entry name" value="SUBTILISIN"/>
</dbReference>
<dbReference type="InterPro" id="IPR023828">
    <property type="entry name" value="Peptidase_S8_Ser-AS"/>
</dbReference>
<organism evidence="10 11">
    <name type="scientific">Podospora pseudocomata</name>
    <dbReference type="NCBI Taxonomy" id="2093779"/>
    <lineage>
        <taxon>Eukaryota</taxon>
        <taxon>Fungi</taxon>
        <taxon>Dikarya</taxon>
        <taxon>Ascomycota</taxon>
        <taxon>Pezizomycotina</taxon>
        <taxon>Sordariomycetes</taxon>
        <taxon>Sordariomycetidae</taxon>
        <taxon>Sordariales</taxon>
        <taxon>Podosporaceae</taxon>
        <taxon>Podospora</taxon>
    </lineage>
</organism>
<keyword evidence="11" id="KW-1185">Reference proteome</keyword>
<evidence type="ECO:0000313" key="10">
    <source>
        <dbReference type="EMBL" id="KAK4654154.1"/>
    </source>
</evidence>
<evidence type="ECO:0000259" key="9">
    <source>
        <dbReference type="Pfam" id="PF05922"/>
    </source>
</evidence>
<dbReference type="PROSITE" id="PS00137">
    <property type="entry name" value="SUBTILASE_HIS"/>
    <property type="match status" value="1"/>
</dbReference>
<dbReference type="InterPro" id="IPR023827">
    <property type="entry name" value="Peptidase_S8_Asp-AS"/>
</dbReference>
<feature type="active site" description="Charge relay system" evidence="6">
    <location>
        <position position="135"/>
    </location>
</feature>
<dbReference type="PROSITE" id="PS00136">
    <property type="entry name" value="SUBTILASE_ASP"/>
    <property type="match status" value="1"/>
</dbReference>
<dbReference type="SUPFAM" id="SSF52743">
    <property type="entry name" value="Subtilisin-like"/>
    <property type="match status" value="1"/>
</dbReference>
<reference evidence="10 11" key="1">
    <citation type="journal article" date="2023" name="bioRxiv">
        <title>High-quality genome assemblies of four members of thePodospora anserinaspecies complex.</title>
        <authorList>
            <person name="Ament-Velasquez S.L."/>
            <person name="Vogan A.A."/>
            <person name="Wallerman O."/>
            <person name="Hartmann F."/>
            <person name="Gautier V."/>
            <person name="Silar P."/>
            <person name="Giraud T."/>
            <person name="Johannesson H."/>
        </authorList>
    </citation>
    <scope>NUCLEOTIDE SEQUENCE [LARGE SCALE GENOMIC DNA]</scope>
    <source>
        <strain evidence="10 11">CBS 415.72m</strain>
    </source>
</reference>
<feature type="domain" description="Peptidase S8/S53" evidence="8">
    <location>
        <begin position="132"/>
        <end position="351"/>
    </location>
</feature>
<keyword evidence="5 6" id="KW-0720">Serine protease</keyword>